<evidence type="ECO:0000313" key="1">
    <source>
        <dbReference type="EMBL" id="KAJ2985114.1"/>
    </source>
</evidence>
<protein>
    <submittedName>
        <fullName evidence="1">Uncharacterized protein</fullName>
    </submittedName>
</protein>
<comment type="caution">
    <text evidence="1">The sequence shown here is derived from an EMBL/GenBank/DDBJ whole genome shotgun (WGS) entry which is preliminary data.</text>
</comment>
<dbReference type="Proteomes" id="UP001143856">
    <property type="component" value="Unassembled WGS sequence"/>
</dbReference>
<reference evidence="1" key="1">
    <citation type="submission" date="2022-10" db="EMBL/GenBank/DDBJ databases">
        <title>Genome Sequence of Xylaria curta.</title>
        <authorList>
            <person name="Buettner E."/>
        </authorList>
    </citation>
    <scope>NUCLEOTIDE SEQUENCE</scope>
    <source>
        <strain evidence="1">Babe10</strain>
    </source>
</reference>
<accession>A0ACC1P0A8</accession>
<organism evidence="1 2">
    <name type="scientific">Xylaria curta</name>
    <dbReference type="NCBI Taxonomy" id="42375"/>
    <lineage>
        <taxon>Eukaryota</taxon>
        <taxon>Fungi</taxon>
        <taxon>Dikarya</taxon>
        <taxon>Ascomycota</taxon>
        <taxon>Pezizomycotina</taxon>
        <taxon>Sordariomycetes</taxon>
        <taxon>Xylariomycetidae</taxon>
        <taxon>Xylariales</taxon>
        <taxon>Xylariaceae</taxon>
        <taxon>Xylaria</taxon>
    </lineage>
</organism>
<gene>
    <name evidence="1" type="ORF">NUW58_g5710</name>
</gene>
<proteinExistence type="predicted"/>
<name>A0ACC1P0A8_9PEZI</name>
<sequence>MDVSADPVIDIEPGVFKTENIVNSTITATSIIVVKMETEPAQSVRVLNMGGTRESRLGQMLKQGRSIIILCKNSRAGISAERAVEMENRFADAELYLDWLDTSLEMTPDIRRRSKVDVVLQRMADPTNNVPENAANKAKVLLDKYEADNWGQDLVADEDSNEPSVSPSLPAASPAQAVPTEAPTIGVIQLPPANDPIFGERGIMYGVVIDMSSGRRTYRLRADIPRKSAKVYGHNDIALGTWYPYQINALFWGAHGARMGGIAGSVTTGAYSIVVSSTYEDLDTDNGDTLFYSGSNSHDNANPERPATPSQARRPSTPRLRLGTRSESFEAAVHLVFRAGINTSHPVAYGTMVYIASYTPDTARTGMEVCMSSSSWNVFQVRLLSQSCDVILLP</sequence>
<dbReference type="EMBL" id="JAPDGR010001161">
    <property type="protein sequence ID" value="KAJ2985114.1"/>
    <property type="molecule type" value="Genomic_DNA"/>
</dbReference>
<evidence type="ECO:0000313" key="2">
    <source>
        <dbReference type="Proteomes" id="UP001143856"/>
    </source>
</evidence>
<keyword evidence="2" id="KW-1185">Reference proteome</keyword>